<accession>A0A1G7KXQ9</accession>
<dbReference type="OrthoDB" id="9803333at2"/>
<dbReference type="CDD" id="cd05233">
    <property type="entry name" value="SDR_c"/>
    <property type="match status" value="1"/>
</dbReference>
<organism evidence="4 5">
    <name type="scientific">Lentzea fradiae</name>
    <dbReference type="NCBI Taxonomy" id="200378"/>
    <lineage>
        <taxon>Bacteria</taxon>
        <taxon>Bacillati</taxon>
        <taxon>Actinomycetota</taxon>
        <taxon>Actinomycetes</taxon>
        <taxon>Pseudonocardiales</taxon>
        <taxon>Pseudonocardiaceae</taxon>
        <taxon>Lentzea</taxon>
    </lineage>
</organism>
<keyword evidence="5" id="KW-1185">Reference proteome</keyword>
<sequence>MGQLAGKIAVVTGGSAGIGLATARRFVAEGARVFVTGRRPDALAAASAELGPAVTAVPGDAADPADLDRLRAAVAEHGRGLDVVFANAGGGEFAPLGGISLDQYDDVMTGNARGVLFTVQTLLPLLNPNASLILMSSIAGTAGMDGLSVYGAAKAAVRSFARTFAVELGDRGVRVNAISPGYILTKPDDPAATAYQEDGAASIPLRRVGQPEEVAAAALFLASSESSYVTGIELFVDGGRNQV</sequence>
<evidence type="ECO:0000259" key="3">
    <source>
        <dbReference type="SMART" id="SM00822"/>
    </source>
</evidence>
<dbReference type="RefSeq" id="WP_090045077.1">
    <property type="nucleotide sequence ID" value="NZ_FNCC01000001.1"/>
</dbReference>
<name>A0A1G7KXQ9_9PSEU</name>
<dbReference type="SMART" id="SM00822">
    <property type="entry name" value="PKS_KR"/>
    <property type="match status" value="1"/>
</dbReference>
<feature type="domain" description="Ketoreductase" evidence="3">
    <location>
        <begin position="7"/>
        <end position="181"/>
    </location>
</feature>
<dbReference type="InterPro" id="IPR057326">
    <property type="entry name" value="KR_dom"/>
</dbReference>
<dbReference type="Proteomes" id="UP000199623">
    <property type="component" value="Unassembled WGS sequence"/>
</dbReference>
<dbReference type="Gene3D" id="3.40.50.720">
    <property type="entry name" value="NAD(P)-binding Rossmann-like Domain"/>
    <property type="match status" value="1"/>
</dbReference>
<dbReference type="SUPFAM" id="SSF51735">
    <property type="entry name" value="NAD(P)-binding Rossmann-fold domains"/>
    <property type="match status" value="1"/>
</dbReference>
<dbReference type="InterPro" id="IPR002347">
    <property type="entry name" value="SDR_fam"/>
</dbReference>
<comment type="similarity">
    <text evidence="1">Belongs to the short-chain dehydrogenases/reductases (SDR) family.</text>
</comment>
<dbReference type="Pfam" id="PF13561">
    <property type="entry name" value="adh_short_C2"/>
    <property type="match status" value="1"/>
</dbReference>
<evidence type="ECO:0000256" key="2">
    <source>
        <dbReference type="ARBA" id="ARBA00023002"/>
    </source>
</evidence>
<dbReference type="InterPro" id="IPR020904">
    <property type="entry name" value="Sc_DH/Rdtase_CS"/>
</dbReference>
<gene>
    <name evidence="4" type="ORF">SAMN05216553_101533</name>
</gene>
<dbReference type="AlphaFoldDB" id="A0A1G7KXQ9"/>
<keyword evidence="2" id="KW-0560">Oxidoreductase</keyword>
<dbReference type="PRINTS" id="PR00081">
    <property type="entry name" value="GDHRDH"/>
</dbReference>
<proteinExistence type="inferred from homology"/>
<dbReference type="FunFam" id="3.40.50.720:FF:000084">
    <property type="entry name" value="Short-chain dehydrogenase reductase"/>
    <property type="match status" value="1"/>
</dbReference>
<evidence type="ECO:0000313" key="5">
    <source>
        <dbReference type="Proteomes" id="UP000199623"/>
    </source>
</evidence>
<dbReference type="GO" id="GO:0016491">
    <property type="term" value="F:oxidoreductase activity"/>
    <property type="evidence" value="ECO:0007669"/>
    <property type="project" value="UniProtKB-KW"/>
</dbReference>
<evidence type="ECO:0000313" key="4">
    <source>
        <dbReference type="EMBL" id="SDF41680.1"/>
    </source>
</evidence>
<dbReference type="EMBL" id="FNCC01000001">
    <property type="protein sequence ID" value="SDF41680.1"/>
    <property type="molecule type" value="Genomic_DNA"/>
</dbReference>
<dbReference type="STRING" id="200378.SAMN05216553_101533"/>
<dbReference type="PANTHER" id="PTHR43477:SF1">
    <property type="entry name" value="DIHYDROANTICAPSIN 7-DEHYDROGENASE"/>
    <property type="match status" value="1"/>
</dbReference>
<dbReference type="InterPro" id="IPR051122">
    <property type="entry name" value="SDR_DHRS6-like"/>
</dbReference>
<dbReference type="PROSITE" id="PS00061">
    <property type="entry name" value="ADH_SHORT"/>
    <property type="match status" value="1"/>
</dbReference>
<evidence type="ECO:0000256" key="1">
    <source>
        <dbReference type="ARBA" id="ARBA00006484"/>
    </source>
</evidence>
<dbReference type="PANTHER" id="PTHR43477">
    <property type="entry name" value="DIHYDROANTICAPSIN 7-DEHYDROGENASE"/>
    <property type="match status" value="1"/>
</dbReference>
<reference evidence="5" key="1">
    <citation type="submission" date="2016-10" db="EMBL/GenBank/DDBJ databases">
        <authorList>
            <person name="Varghese N."/>
            <person name="Submissions S."/>
        </authorList>
    </citation>
    <scope>NUCLEOTIDE SEQUENCE [LARGE SCALE GENOMIC DNA]</scope>
    <source>
        <strain evidence="5">CGMCC 4.3506</strain>
    </source>
</reference>
<dbReference type="InterPro" id="IPR036291">
    <property type="entry name" value="NAD(P)-bd_dom_sf"/>
</dbReference>
<protein>
    <submittedName>
        <fullName evidence="4">NAD(P)-dependent dehydrogenase, short-chain alcohol dehydrogenase family</fullName>
    </submittedName>
</protein>